<evidence type="ECO:0000313" key="1">
    <source>
        <dbReference type="EMBL" id="MBR0649384.1"/>
    </source>
</evidence>
<keyword evidence="2" id="KW-1185">Reference proteome</keyword>
<accession>A0ABS5EED5</accession>
<name>A0ABS5EED5_9PROT</name>
<dbReference type="InterPro" id="IPR042100">
    <property type="entry name" value="Bug_dom1"/>
</dbReference>
<protein>
    <submittedName>
        <fullName evidence="1">Uncharacterized protein</fullName>
    </submittedName>
</protein>
<sequence>MADFDVSTWSTILAPAATPRDIVMRAATEASKILRDPAMTSRLADIGLLVDGRSPGGTATFLRTEVEGWAG</sequence>
<comment type="caution">
    <text evidence="1">The sequence shown here is derived from an EMBL/GenBank/DDBJ whole genome shotgun (WGS) entry which is preliminary data.</text>
</comment>
<organism evidence="1 2">
    <name type="scientific">Neoroseomonas terrae</name>
    <dbReference type="NCBI Taxonomy" id="424799"/>
    <lineage>
        <taxon>Bacteria</taxon>
        <taxon>Pseudomonadati</taxon>
        <taxon>Pseudomonadota</taxon>
        <taxon>Alphaproteobacteria</taxon>
        <taxon>Acetobacterales</taxon>
        <taxon>Acetobacteraceae</taxon>
        <taxon>Neoroseomonas</taxon>
    </lineage>
</organism>
<proteinExistence type="predicted"/>
<reference evidence="2" key="1">
    <citation type="journal article" date="2021" name="Syst. Appl. Microbiol.">
        <title>Roseomonas hellenica sp. nov., isolated from roots of wild-growing Alkanna tinctoria.</title>
        <authorList>
            <person name="Rat A."/>
            <person name="Naranjo H.D."/>
            <person name="Lebbe L."/>
            <person name="Cnockaert M."/>
            <person name="Krigas N."/>
            <person name="Grigoriadou K."/>
            <person name="Maloupa E."/>
            <person name="Willems A."/>
        </authorList>
    </citation>
    <scope>NUCLEOTIDE SEQUENCE [LARGE SCALE GENOMIC DNA]</scope>
    <source>
        <strain evidence="2">LMG 31159</strain>
    </source>
</reference>
<dbReference type="Gene3D" id="3.40.190.150">
    <property type="entry name" value="Bordetella uptake gene, domain 1"/>
    <property type="match status" value="1"/>
</dbReference>
<dbReference type="RefSeq" id="WP_211867315.1">
    <property type="nucleotide sequence ID" value="NZ_JAAEDI010000006.1"/>
</dbReference>
<dbReference type="Proteomes" id="UP000698752">
    <property type="component" value="Unassembled WGS sequence"/>
</dbReference>
<gene>
    <name evidence="1" type="ORF">GXW78_06900</name>
</gene>
<evidence type="ECO:0000313" key="2">
    <source>
        <dbReference type="Proteomes" id="UP000698752"/>
    </source>
</evidence>
<dbReference type="EMBL" id="JAAEDI010000006">
    <property type="protein sequence ID" value="MBR0649384.1"/>
    <property type="molecule type" value="Genomic_DNA"/>
</dbReference>